<accession>A0A642V151</accession>
<organism evidence="3 4">
    <name type="scientific">Diutina rugosa</name>
    <name type="common">Yeast</name>
    <name type="synonym">Candida rugosa</name>
    <dbReference type="NCBI Taxonomy" id="5481"/>
    <lineage>
        <taxon>Eukaryota</taxon>
        <taxon>Fungi</taxon>
        <taxon>Dikarya</taxon>
        <taxon>Ascomycota</taxon>
        <taxon>Saccharomycotina</taxon>
        <taxon>Pichiomycetes</taxon>
        <taxon>Debaryomycetaceae</taxon>
        <taxon>Diutina</taxon>
    </lineage>
</organism>
<dbReference type="PANTHER" id="PTHR21663:SF0">
    <property type="entry name" value="HEAT REPEAT-CONTAINING PROTEIN 5B"/>
    <property type="match status" value="1"/>
</dbReference>
<dbReference type="OrthoDB" id="192608at2759"/>
<feature type="domain" description="LAA1-like C-terminal TPR repeats" evidence="2">
    <location>
        <begin position="1894"/>
        <end position="2044"/>
    </location>
</feature>
<dbReference type="GO" id="GO:0006897">
    <property type="term" value="P:endocytosis"/>
    <property type="evidence" value="ECO:0007669"/>
    <property type="project" value="TreeGrafter"/>
</dbReference>
<evidence type="ECO:0000313" key="3">
    <source>
        <dbReference type="EMBL" id="KAA8908572.1"/>
    </source>
</evidence>
<gene>
    <name evidence="3" type="ORF">DIURU_000115</name>
</gene>
<evidence type="ECO:0000313" key="4">
    <source>
        <dbReference type="Proteomes" id="UP000449547"/>
    </source>
</evidence>
<dbReference type="GO" id="GO:0030139">
    <property type="term" value="C:endocytic vesicle"/>
    <property type="evidence" value="ECO:0007669"/>
    <property type="project" value="TreeGrafter"/>
</dbReference>
<dbReference type="GO" id="GO:0008104">
    <property type="term" value="P:intracellular protein localization"/>
    <property type="evidence" value="ECO:0007669"/>
    <property type="project" value="TreeGrafter"/>
</dbReference>
<feature type="compositionally biased region" description="Acidic residues" evidence="1">
    <location>
        <begin position="484"/>
        <end position="500"/>
    </location>
</feature>
<dbReference type="InterPro" id="IPR046837">
    <property type="entry name" value="Laa1/Sip1/HEATR5-like_HEAT"/>
</dbReference>
<dbReference type="SUPFAM" id="SSF48371">
    <property type="entry name" value="ARM repeat"/>
    <property type="match status" value="2"/>
</dbReference>
<proteinExistence type="predicted"/>
<protein>
    <recommendedName>
        <fullName evidence="2">LAA1-like C-terminal TPR repeats domain-containing protein</fullName>
    </recommendedName>
</protein>
<evidence type="ECO:0000256" key="1">
    <source>
        <dbReference type="SAM" id="MobiDB-lite"/>
    </source>
</evidence>
<dbReference type="RefSeq" id="XP_034015060.1">
    <property type="nucleotide sequence ID" value="XM_034153662.1"/>
</dbReference>
<dbReference type="InterPro" id="IPR057981">
    <property type="entry name" value="TPR_LAA1-like_C"/>
</dbReference>
<dbReference type="InterPro" id="IPR040108">
    <property type="entry name" value="Laa1/Sip1/HEATR5"/>
</dbReference>
<feature type="region of interest" description="Disordered" evidence="1">
    <location>
        <begin position="476"/>
        <end position="503"/>
    </location>
</feature>
<comment type="caution">
    <text evidence="3">The sequence shown here is derived from an EMBL/GenBank/DDBJ whole genome shotgun (WGS) entry which is preliminary data.</text>
</comment>
<sequence>MDGSTIERLSAVNAQLSSHKSQDVDFEALLAELSKVANTLPADASPNEVKLLSRNLVSVFGHLPTKIYDFANQLLNKLDQNGAVIMLIDLFETFPSNLGSLVNFSVQQIYKLLKKEPDAANVVYLFHSILQNATKADVDEKTQAKFIKLVTKNVSPDVQHSVFTKKNYVLCLKSLLILAVSTNYEGLMAASAQSSVKMKPETVLTSQHTFQHQLLQTHEKSITYGLASSSQEVRIASVELLCHLLLNFIPTGKFSSLEYLASIYPVPAFNEWDNAFGLCLDDVPRDEASLEEARKAQRRSKKNLYSNRDSEAIIQQSLDTSLLQSSVIEAFIFYIQLESFSNTDYLGANLHTILDVVLDQFAPLSSAPLHIENQAWRRVQVHWLKVVDFCFKEAGSTCHEILQDYLYAKFTSEDGSIEGPVNESKKKKGLFKRKSKSSSKVTARGVNLSTNPYQVYICLHLIELLMPFGATFSGADDSKKNNEPEEEEADNGESDNDDDESKAAANDSFLRDTILRFLTNDNAYIRNYALHTFLVYAKTHKWEINQLVSTLFKLVKQHLDSDSPNAVRLMSYSLALSSLIKQTEYRVLLTTGVVKILSFCTQTLKHNDSTSSVSVSACWLLLSSLVSFYQDSEFVKLGSSQFLVFWKGVLTSQLIQQSDNDAATKKEITQNLRVRIFSLVCLLNYLDVINPQEHPELLKQIQFLLTKAYNYINYLESHVDQGAITSFNANAFNESEYNPNLLNGEILFTQVPGLTFEKEVVSLLFMCKKVVLQAFTKLVDHGKAGEINSNMVVFVLRVFSDPKLFSRLGWGDEKQKKSQNKRVLINPVDPDQMVLSDEYNYNFGVTSKFCHSDELDRSQYKSVAPQGIHYSEPFATWGVANTWVDYFERYVWSSTYFSINCDPLYHFVVNQRYSNHQQYPAPLLTSIIDLAIELFAKAFPHLSEKIQFSLLEQMRTNLSATNGDPLRLRAVQTNVTVALSGVFQSLKLTEHDEVAKVLGEILSTKLGNHVNKHLVAITAEAVGRFAKYLNDKTVVQAIMAQYIQRIVADENSYTRGFCVYSLAHIYHHTHQCISDVSGVINQLAMDPNPVIQHYTLKALSLVLETNMNNAGYTGDALSIVYDKFFTASSTTSVALDNLRAEYSAVSPAALVAKVLVTSAGPQVREWATADRVRMKSLLTSWAYGIGLLTTREYLAVYIHVLRLLQELIIFDPSLLDEEIDFFSDLLNLVIKKNIKLGLVSVSPTSILRDSLFPFTTSFDLFKAAYECYSELVKIVDDDTRANVLSKDVISMVWISMNLRPCQELKDFVKFWMESSMESGSGGFWLGTLVQLFRVSAKKLIKPFIEQTYSQKLLPLSQRMKKKQGDLAIEFREDEEVEGIVGVDDADHNELVEPITWEFKLFIYDMFNVLLDLTRGNQEFLSKLTGRLSELVKISFLGSTSPIIPIKLKGVMLLEKLLDIFGDMVDPLYPEVSILEQQQAQIISALIPCFNTTNSSAEVIVKAISVSSKFVNLPRIKFYSKQRLLTTLTFLLEELSSGKFMRFSYLENMSEYERKSIQLAILNCWALLRLKSTLEDEDDGMRQILAKHQDLLLSLWIVSLRDYAQTKYNSNSPQDLEIYGWYWINFIQVLTFELEQNPDKISQLLGGDMRNFFFVLFSQCIESLVKNKHVPDALLTLKYLLGNEDLVRYVASEESIFSEIVDLLDRVALIEEDSYEIQTRVVDNCHVIFHTYLRAKQHDLVMGFDDKMFELIRIAMLPLYNILPFLRSDYDPQNQNQKIHLKRADLPANVAILKHTLSKVIDMITRLPSEVKRDMYACVLFVFARVFEYSNDTLVGLVIPHLKEIVLGARELAPELIQTFYEVVQSSAPLSESASVSATISYVILVTSGNIVLSDSQSRVLATNLLDLIHQESSPALAVQCIKSLVQHPPTPTLKYLISAMVANLVAGDARFPKLEIELLLLFAKQLTVQSKVEAVYTVVVPVLLSFCGQDSEVGDDYLHDKLMGLLTHNPAAFKTVVATGLSDHQRHTAERLVKSVGANNHSEPQIELKMFG</sequence>
<dbReference type="PANTHER" id="PTHR21663">
    <property type="entry name" value="HYPOTHETICAL HEAT DOMAIN-CONTAINING"/>
    <property type="match status" value="1"/>
</dbReference>
<reference evidence="3 4" key="1">
    <citation type="submission" date="2019-07" db="EMBL/GenBank/DDBJ databases">
        <title>Genome assembly of two rare yeast pathogens: Diutina rugosa and Trichomonascus ciferrii.</title>
        <authorList>
            <person name="Mixao V."/>
            <person name="Saus E."/>
            <person name="Hansen A."/>
            <person name="Lass-Flor C."/>
            <person name="Gabaldon T."/>
        </authorList>
    </citation>
    <scope>NUCLEOTIDE SEQUENCE [LARGE SCALE GENOMIC DNA]</scope>
    <source>
        <strain evidence="3 4">CBS 613</strain>
    </source>
</reference>
<evidence type="ECO:0000259" key="2">
    <source>
        <dbReference type="Pfam" id="PF25808"/>
    </source>
</evidence>
<dbReference type="GO" id="GO:0005794">
    <property type="term" value="C:Golgi apparatus"/>
    <property type="evidence" value="ECO:0007669"/>
    <property type="project" value="TreeGrafter"/>
</dbReference>
<dbReference type="EMBL" id="SWFT01000005">
    <property type="protein sequence ID" value="KAA8908572.1"/>
    <property type="molecule type" value="Genomic_DNA"/>
</dbReference>
<dbReference type="GO" id="GO:0016020">
    <property type="term" value="C:membrane"/>
    <property type="evidence" value="ECO:0007669"/>
    <property type="project" value="TreeGrafter"/>
</dbReference>
<dbReference type="GO" id="GO:0005829">
    <property type="term" value="C:cytosol"/>
    <property type="evidence" value="ECO:0007669"/>
    <property type="project" value="GOC"/>
</dbReference>
<dbReference type="InterPro" id="IPR016024">
    <property type="entry name" value="ARM-type_fold"/>
</dbReference>
<dbReference type="Proteomes" id="UP000449547">
    <property type="component" value="Unassembled WGS sequence"/>
</dbReference>
<dbReference type="VEuPathDB" id="FungiDB:DIURU_000115"/>
<dbReference type="Pfam" id="PF20210">
    <property type="entry name" value="Laa1_Sip1_HTR5"/>
    <property type="match status" value="1"/>
</dbReference>
<keyword evidence="4" id="KW-1185">Reference proteome</keyword>
<dbReference type="Pfam" id="PF25808">
    <property type="entry name" value="TPR_LAA1_C"/>
    <property type="match status" value="1"/>
</dbReference>
<dbReference type="GeneID" id="54778768"/>
<name>A0A642V151_DIURU</name>
<dbReference type="GO" id="GO:0042147">
    <property type="term" value="P:retrograde transport, endosome to Golgi"/>
    <property type="evidence" value="ECO:0007669"/>
    <property type="project" value="TreeGrafter"/>
</dbReference>
<dbReference type="OMA" id="WEFKLFI"/>